<dbReference type="RefSeq" id="WP_109969574.1">
    <property type="nucleotide sequence ID" value="NZ_CP176093.1"/>
</dbReference>
<dbReference type="OrthoDB" id="4907at2157"/>
<dbReference type="GeneID" id="97548406"/>
<dbReference type="Pfam" id="PF01370">
    <property type="entry name" value="Epimerase"/>
    <property type="match status" value="1"/>
</dbReference>
<evidence type="ECO:0000313" key="4">
    <source>
        <dbReference type="Proteomes" id="UP000245657"/>
    </source>
</evidence>
<dbReference type="Gene3D" id="3.40.50.720">
    <property type="entry name" value="NAD(P)-binding Rossmann-like Domain"/>
    <property type="match status" value="1"/>
</dbReference>
<accession>A0A2V2MRE1</accession>
<evidence type="ECO:0000259" key="2">
    <source>
        <dbReference type="Pfam" id="PF01370"/>
    </source>
</evidence>
<proteinExistence type="inferred from homology"/>
<evidence type="ECO:0000256" key="1">
    <source>
        <dbReference type="ARBA" id="ARBA00007637"/>
    </source>
</evidence>
<name>A0A2V2MRE1_9EURY</name>
<organism evidence="3 4">
    <name type="scientific">Methanospirillum lacunae</name>
    <dbReference type="NCBI Taxonomy" id="668570"/>
    <lineage>
        <taxon>Archaea</taxon>
        <taxon>Methanobacteriati</taxon>
        <taxon>Methanobacteriota</taxon>
        <taxon>Stenosarchaea group</taxon>
        <taxon>Methanomicrobia</taxon>
        <taxon>Methanomicrobiales</taxon>
        <taxon>Methanospirillaceae</taxon>
        <taxon>Methanospirillum</taxon>
    </lineage>
</organism>
<dbReference type="EMBL" id="QGMY01000010">
    <property type="protein sequence ID" value="PWR70702.1"/>
    <property type="molecule type" value="Genomic_DNA"/>
</dbReference>
<feature type="domain" description="NAD-dependent epimerase/dehydratase" evidence="2">
    <location>
        <begin position="7"/>
        <end position="232"/>
    </location>
</feature>
<evidence type="ECO:0000313" key="3">
    <source>
        <dbReference type="EMBL" id="PWR70702.1"/>
    </source>
</evidence>
<dbReference type="SUPFAM" id="SSF51735">
    <property type="entry name" value="NAD(P)-binding Rossmann-fold domains"/>
    <property type="match status" value="1"/>
</dbReference>
<protein>
    <submittedName>
        <fullName evidence="3">Epimerase</fullName>
    </submittedName>
</protein>
<reference evidence="3 4" key="1">
    <citation type="submission" date="2018-05" db="EMBL/GenBank/DDBJ databases">
        <title>Draft genome of Methanospirillum lacunae Ki8-1.</title>
        <authorList>
            <person name="Dueholm M.S."/>
            <person name="Nielsen P.H."/>
            <person name="Bakmann L.F."/>
            <person name="Otzen D.E."/>
        </authorList>
    </citation>
    <scope>NUCLEOTIDE SEQUENCE [LARGE SCALE GENOMIC DNA]</scope>
    <source>
        <strain evidence="3 4">Ki8-1</strain>
    </source>
</reference>
<dbReference type="Proteomes" id="UP000245657">
    <property type="component" value="Unassembled WGS sequence"/>
</dbReference>
<dbReference type="AlphaFoldDB" id="A0A2V2MRE1"/>
<sequence>MSKKKTILVTGATGFIGHHVVNELHNKGHNVIAFSRHQKKAELLSWWGKVKFVIADMQDPNLNIRELFGEPEILIHLAWAGLPNYHAMFHYEENLPASYHFIIKMVKSGVKQVLVAGTCLEYGMQYGKLSEETHTEPITSYGIAKDTLRKFLQIYQQNISFTLQWVRLFYTYGTGQNPNSLFAQLNSALDHKDDIFNMSGGEQLRDYLPVEEVAHRIALVAEHPECNGVINCCSGNPISIRRLVEEYILSHGSGLNLNLGYFPYQEYEPMAFWGEGKKIHNLLLKNDENFLREKK</sequence>
<comment type="similarity">
    <text evidence="1">Belongs to the NAD(P)-dependent epimerase/dehydratase family.</text>
</comment>
<dbReference type="InterPro" id="IPR001509">
    <property type="entry name" value="Epimerase_deHydtase"/>
</dbReference>
<gene>
    <name evidence="3" type="ORF">DK846_13915</name>
</gene>
<keyword evidence="4" id="KW-1185">Reference proteome</keyword>
<dbReference type="PANTHER" id="PTHR43000">
    <property type="entry name" value="DTDP-D-GLUCOSE 4,6-DEHYDRATASE-RELATED"/>
    <property type="match status" value="1"/>
</dbReference>
<dbReference type="InterPro" id="IPR036291">
    <property type="entry name" value="NAD(P)-bd_dom_sf"/>
</dbReference>
<comment type="caution">
    <text evidence="3">The sequence shown here is derived from an EMBL/GenBank/DDBJ whole genome shotgun (WGS) entry which is preliminary data.</text>
</comment>